<evidence type="ECO:0000313" key="3">
    <source>
        <dbReference type="Proteomes" id="UP000604825"/>
    </source>
</evidence>
<dbReference type="InterPro" id="IPR029480">
    <property type="entry name" value="Transpos_assoc"/>
</dbReference>
<protein>
    <recommendedName>
        <fullName evidence="1">Transposase-associated domain-containing protein</fullName>
    </recommendedName>
</protein>
<proteinExistence type="predicted"/>
<organism evidence="2 3">
    <name type="scientific">Miscanthus lutarioriparius</name>
    <dbReference type="NCBI Taxonomy" id="422564"/>
    <lineage>
        <taxon>Eukaryota</taxon>
        <taxon>Viridiplantae</taxon>
        <taxon>Streptophyta</taxon>
        <taxon>Embryophyta</taxon>
        <taxon>Tracheophyta</taxon>
        <taxon>Spermatophyta</taxon>
        <taxon>Magnoliopsida</taxon>
        <taxon>Liliopsida</taxon>
        <taxon>Poales</taxon>
        <taxon>Poaceae</taxon>
        <taxon>PACMAD clade</taxon>
        <taxon>Panicoideae</taxon>
        <taxon>Andropogonodae</taxon>
        <taxon>Andropogoneae</taxon>
        <taxon>Saccharinae</taxon>
        <taxon>Miscanthus</taxon>
    </lineage>
</organism>
<accession>A0A811Q6E4</accession>
<feature type="domain" description="Transposase-associated" evidence="1">
    <location>
        <begin position="5"/>
        <end position="49"/>
    </location>
</feature>
<dbReference type="Proteomes" id="UP000604825">
    <property type="component" value="Unassembled WGS sequence"/>
</dbReference>
<name>A0A811Q6E4_9POAL</name>
<dbReference type="EMBL" id="CAJGYO010000009">
    <property type="protein sequence ID" value="CAD6253799.1"/>
    <property type="molecule type" value="Genomic_DNA"/>
</dbReference>
<gene>
    <name evidence="2" type="ORF">NCGR_LOCUS37420</name>
</gene>
<dbReference type="OrthoDB" id="686166at2759"/>
<dbReference type="AlphaFoldDB" id="A0A811Q6E4"/>
<sequence>MRNGHKSSMLCPCVGCKKEKQYSNSLSVHAHLILRGFIDDYRCWNKHGEEGVNDRHGEEGLHETCDDGKEAPFGNEELCDDDVAEIAASPVPMVENLEKMKIHACKNVCILFRGDNAALTECPKCGISRYKRRNDKGDDG</sequence>
<keyword evidence="3" id="KW-1185">Reference proteome</keyword>
<comment type="caution">
    <text evidence="2">The sequence shown here is derived from an EMBL/GenBank/DDBJ whole genome shotgun (WGS) entry which is preliminary data.</text>
</comment>
<evidence type="ECO:0000313" key="2">
    <source>
        <dbReference type="EMBL" id="CAD6253799.1"/>
    </source>
</evidence>
<reference evidence="2" key="1">
    <citation type="submission" date="2020-10" db="EMBL/GenBank/DDBJ databases">
        <authorList>
            <person name="Han B."/>
            <person name="Lu T."/>
            <person name="Zhao Q."/>
            <person name="Huang X."/>
            <person name="Zhao Y."/>
        </authorList>
    </citation>
    <scope>NUCLEOTIDE SEQUENCE</scope>
</reference>
<evidence type="ECO:0000259" key="1">
    <source>
        <dbReference type="Pfam" id="PF13963"/>
    </source>
</evidence>
<dbReference type="Pfam" id="PF13963">
    <property type="entry name" value="Transpos_assoc"/>
    <property type="match status" value="1"/>
</dbReference>